<proteinExistence type="predicted"/>
<organism evidence="1 2">
    <name type="scientific">Hufsiella ginkgonis</name>
    <dbReference type="NCBI Taxonomy" id="2695274"/>
    <lineage>
        <taxon>Bacteria</taxon>
        <taxon>Pseudomonadati</taxon>
        <taxon>Bacteroidota</taxon>
        <taxon>Sphingobacteriia</taxon>
        <taxon>Sphingobacteriales</taxon>
        <taxon>Sphingobacteriaceae</taxon>
        <taxon>Hufsiella</taxon>
    </lineage>
</organism>
<dbReference type="RefSeq" id="WP_160906512.1">
    <property type="nucleotide sequence ID" value="NZ_WVHS01000002.1"/>
</dbReference>
<reference evidence="1 2" key="1">
    <citation type="submission" date="2019-11" db="EMBL/GenBank/DDBJ databases">
        <title>Pedobacter sp. HMF7056 Genome sequencing and assembly.</title>
        <authorList>
            <person name="Kang H."/>
            <person name="Kim H."/>
            <person name="Joh K."/>
        </authorList>
    </citation>
    <scope>NUCLEOTIDE SEQUENCE [LARGE SCALE GENOMIC DNA]</scope>
    <source>
        <strain evidence="1 2">HMF7056</strain>
    </source>
</reference>
<protein>
    <submittedName>
        <fullName evidence="1">DUF4905 domain-containing protein</fullName>
    </submittedName>
</protein>
<keyword evidence="2" id="KW-1185">Reference proteome</keyword>
<dbReference type="Pfam" id="PF16248">
    <property type="entry name" value="DUF4905"/>
    <property type="match status" value="1"/>
</dbReference>
<evidence type="ECO:0000313" key="1">
    <source>
        <dbReference type="EMBL" id="MXV15523.1"/>
    </source>
</evidence>
<dbReference type="AlphaFoldDB" id="A0A7K1XWY7"/>
<dbReference type="Proteomes" id="UP000451233">
    <property type="component" value="Unassembled WGS sequence"/>
</dbReference>
<comment type="caution">
    <text evidence="1">The sequence shown here is derived from an EMBL/GenBank/DDBJ whole genome shotgun (WGS) entry which is preliminary data.</text>
</comment>
<name>A0A7K1XWY7_9SPHI</name>
<accession>A0A7K1XWY7</accession>
<dbReference type="EMBL" id="WVHS01000002">
    <property type="protein sequence ID" value="MXV15523.1"/>
    <property type="molecule type" value="Genomic_DNA"/>
</dbReference>
<dbReference type="InterPro" id="IPR032595">
    <property type="entry name" value="DUF4905"/>
</dbReference>
<gene>
    <name evidence="1" type="ORF">GS398_09425</name>
</gene>
<evidence type="ECO:0000313" key="2">
    <source>
        <dbReference type="Proteomes" id="UP000451233"/>
    </source>
</evidence>
<sequence length="251" mass="28284">MQGLPTILLHEKFSGIIWKVEIDGRKDMIAIESRDASSRAAAFSAFNFRTGHCYFREVSPEHSWWFGLDKVHEGMVFLHGYAAGNTPERKGIVAIHAFTGGIAWQQHHMALDHVTEDGLMAYATSFTPKRLQLLSPVTGETTVVQNGLPAPIIQDIRFPQVWPSAMPLPAFIADAAGPVLYALAGDKTCWAYHRERQGKYDQVLLIMKDNAPVIRVFLDENIQKFNPEAFFIHSNQLFCIRNKVEIVSYLV</sequence>